<dbReference type="GO" id="GO:0016835">
    <property type="term" value="F:carbon-oxygen lyase activity"/>
    <property type="evidence" value="ECO:0007669"/>
    <property type="project" value="UniProtKB-UniRule"/>
</dbReference>
<protein>
    <recommendedName>
        <fullName evidence="3">N-acetylmuramic acid 6-phosphate etherase</fullName>
        <shortName evidence="3">MurNAc-6-P etherase</shortName>
        <ecNumber evidence="3">4.2.1.126</ecNumber>
    </recommendedName>
    <alternativeName>
        <fullName evidence="3">N-acetylmuramic acid 6-phosphate hydrolase</fullName>
    </alternativeName>
    <alternativeName>
        <fullName evidence="3">N-acetylmuramic acid 6-phosphate lyase</fullName>
    </alternativeName>
</protein>
<name>A0A4R4RH72_9ACTN</name>
<dbReference type="GO" id="GO:0097173">
    <property type="term" value="P:N-acetylmuramic acid catabolic process"/>
    <property type="evidence" value="ECO:0007669"/>
    <property type="project" value="UniProtKB-UniPathway"/>
</dbReference>
<dbReference type="NCBIfam" id="NF009222">
    <property type="entry name" value="PRK12570.1"/>
    <property type="match status" value="1"/>
</dbReference>
<dbReference type="PROSITE" id="PS01272">
    <property type="entry name" value="GCKR"/>
    <property type="match status" value="1"/>
</dbReference>
<comment type="function">
    <text evidence="3">Specifically catalyzes the cleavage of the D-lactyl ether substituent of MurNAc 6-phosphate, producing GlcNAc 6-phosphate and D-lactate.</text>
</comment>
<dbReference type="OrthoDB" id="9813395at2"/>
<comment type="miscellaneous">
    <text evidence="3">A lyase-type mechanism (elimination/hydration) is suggested for the cleavage of the lactyl ether bond of MurNAc 6-phosphate, with the formation of an alpha,beta-unsaturated aldehyde intermediate with (E)-stereochemistry, followed by the syn addition of water to give product.</text>
</comment>
<organism evidence="6 7">
    <name type="scientific">Jiangella ureilytica</name>
    <dbReference type="NCBI Taxonomy" id="2530374"/>
    <lineage>
        <taxon>Bacteria</taxon>
        <taxon>Bacillati</taxon>
        <taxon>Actinomycetota</taxon>
        <taxon>Actinomycetes</taxon>
        <taxon>Jiangellales</taxon>
        <taxon>Jiangellaceae</taxon>
        <taxon>Jiangella</taxon>
    </lineage>
</organism>
<comment type="similarity">
    <text evidence="3">Belongs to the GCKR-like family. MurNAc-6-P etherase subfamily.</text>
</comment>
<feature type="domain" description="SIS" evidence="5">
    <location>
        <begin position="189"/>
        <end position="352"/>
    </location>
</feature>
<dbReference type="InterPro" id="IPR005488">
    <property type="entry name" value="Etherase_MurQ"/>
</dbReference>
<feature type="active site" description="Proton donor" evidence="3">
    <location>
        <position position="217"/>
    </location>
</feature>
<keyword evidence="7" id="KW-1185">Reference proteome</keyword>
<evidence type="ECO:0000256" key="1">
    <source>
        <dbReference type="ARBA" id="ARBA00023239"/>
    </source>
</evidence>
<dbReference type="UniPathway" id="UPA00342"/>
<accession>A0A4R4RH72</accession>
<comment type="subunit">
    <text evidence="3">Homodimer.</text>
</comment>
<evidence type="ECO:0000256" key="2">
    <source>
        <dbReference type="ARBA" id="ARBA00023277"/>
    </source>
</evidence>
<keyword evidence="2 3" id="KW-0119">Carbohydrate metabolism</keyword>
<evidence type="ECO:0000313" key="6">
    <source>
        <dbReference type="EMBL" id="TDC48654.1"/>
    </source>
</evidence>
<dbReference type="HAMAP" id="MF_00068">
    <property type="entry name" value="MurQ"/>
    <property type="match status" value="1"/>
</dbReference>
<dbReference type="Proteomes" id="UP000295621">
    <property type="component" value="Unassembled WGS sequence"/>
</dbReference>
<evidence type="ECO:0000256" key="3">
    <source>
        <dbReference type="HAMAP-Rule" id="MF_00068"/>
    </source>
</evidence>
<dbReference type="Pfam" id="PF22645">
    <property type="entry name" value="GKRP_SIS_N"/>
    <property type="match status" value="1"/>
</dbReference>
<keyword evidence="1 3" id="KW-0456">Lyase</keyword>
<dbReference type="EMBL" id="SMKL01000052">
    <property type="protein sequence ID" value="TDC48654.1"/>
    <property type="molecule type" value="Genomic_DNA"/>
</dbReference>
<dbReference type="GO" id="GO:0016803">
    <property type="term" value="F:ether hydrolase activity"/>
    <property type="evidence" value="ECO:0007669"/>
    <property type="project" value="TreeGrafter"/>
</dbReference>
<feature type="compositionally biased region" description="Basic and acidic residues" evidence="4">
    <location>
        <begin position="126"/>
        <end position="137"/>
    </location>
</feature>
<comment type="catalytic activity">
    <reaction evidence="3">
        <text>N-acetyl-D-muramate 6-phosphate + H2O = N-acetyl-D-glucosamine 6-phosphate + (R)-lactate</text>
        <dbReference type="Rhea" id="RHEA:26410"/>
        <dbReference type="ChEBI" id="CHEBI:15377"/>
        <dbReference type="ChEBI" id="CHEBI:16004"/>
        <dbReference type="ChEBI" id="CHEBI:57513"/>
        <dbReference type="ChEBI" id="CHEBI:58722"/>
        <dbReference type="EC" id="4.2.1.126"/>
    </reaction>
</comment>
<dbReference type="NCBIfam" id="NF003915">
    <property type="entry name" value="PRK05441.1"/>
    <property type="match status" value="1"/>
</dbReference>
<dbReference type="InterPro" id="IPR001347">
    <property type="entry name" value="SIS_dom"/>
</dbReference>
<dbReference type="PANTHER" id="PTHR10088:SF4">
    <property type="entry name" value="GLUCOKINASE REGULATORY PROTEIN"/>
    <property type="match status" value="1"/>
</dbReference>
<feature type="compositionally biased region" description="Low complexity" evidence="4">
    <location>
        <begin position="85"/>
        <end position="119"/>
    </location>
</feature>
<evidence type="ECO:0000313" key="7">
    <source>
        <dbReference type="Proteomes" id="UP000295621"/>
    </source>
</evidence>
<sequence>MRAWCGSSGCGWPTTRPWRSRRCTCHAASRPGSTAACSPTARSTSCCTTCTGWSCPAACRRSRRRSRTRRSRSCSGCRCTRRRSCSSASPATPPAAWSSSSAPSTAATATSSASSCSRPAGRRGRRSEGGRVRNSELDRLATEGRLAAAADLDLRSTSEQVDLMAEQDRVAVDAVAATRDRLVEAIDATVARLRRGGRLIEVGAGTPGRLAVLDVAECRPTFGVDDRQVVAVMAGGFDAVRSAAEHDEDDHDGGRCDLSALGLRPDDVVVAVSASGRTPYVLGALAAARAAGAYTVAVVNNAGSPIAAACDVAVEALTGPEVVAGSTRLKAGTAAKLVLNTISTLVMVQLGHTHGDLMIDVRATNDKLRRRARRIVEEATGEPPAVVAAALSACGDETKTATVMLLAGVGADEARRRLAAAGGYVRAAIA</sequence>
<dbReference type="GO" id="GO:0046348">
    <property type="term" value="P:amino sugar catabolic process"/>
    <property type="evidence" value="ECO:0007669"/>
    <property type="project" value="InterPro"/>
</dbReference>
<dbReference type="InterPro" id="IPR005486">
    <property type="entry name" value="Glucokinase_regulatory_CS"/>
</dbReference>
<dbReference type="InterPro" id="IPR040190">
    <property type="entry name" value="MURQ/GCKR"/>
</dbReference>
<dbReference type="EC" id="4.2.1.126" evidence="3"/>
<dbReference type="InterPro" id="IPR046348">
    <property type="entry name" value="SIS_dom_sf"/>
</dbReference>
<evidence type="ECO:0000259" key="5">
    <source>
        <dbReference type="PROSITE" id="PS51464"/>
    </source>
</evidence>
<dbReference type="AlphaFoldDB" id="A0A4R4RH72"/>
<feature type="region of interest" description="Disordered" evidence="4">
    <location>
        <begin position="81"/>
        <end position="137"/>
    </location>
</feature>
<reference evidence="6 7" key="1">
    <citation type="submission" date="2019-02" db="EMBL/GenBank/DDBJ databases">
        <title>Draft genome sequences of novel Actinobacteria.</title>
        <authorList>
            <person name="Sahin N."/>
            <person name="Ay H."/>
            <person name="Saygin H."/>
        </authorList>
    </citation>
    <scope>NUCLEOTIDE SEQUENCE [LARGE SCALE GENOMIC DNA]</scope>
    <source>
        <strain evidence="6 7">KC603</strain>
    </source>
</reference>
<dbReference type="GO" id="GO:0009254">
    <property type="term" value="P:peptidoglycan turnover"/>
    <property type="evidence" value="ECO:0007669"/>
    <property type="project" value="TreeGrafter"/>
</dbReference>
<gene>
    <name evidence="3" type="primary">murQ</name>
    <name evidence="6" type="ORF">E1212_20435</name>
</gene>
<proteinExistence type="inferred from homology"/>
<comment type="pathway">
    <text evidence="3">Amino-sugar metabolism; N-acetylmuramate degradation.</text>
</comment>
<dbReference type="SUPFAM" id="SSF53697">
    <property type="entry name" value="SIS domain"/>
    <property type="match status" value="1"/>
</dbReference>
<dbReference type="PROSITE" id="PS51464">
    <property type="entry name" value="SIS"/>
    <property type="match status" value="1"/>
</dbReference>
<dbReference type="GO" id="GO:0097367">
    <property type="term" value="F:carbohydrate derivative binding"/>
    <property type="evidence" value="ECO:0007669"/>
    <property type="project" value="InterPro"/>
</dbReference>
<dbReference type="Gene3D" id="1.10.8.1080">
    <property type="match status" value="1"/>
</dbReference>
<dbReference type="PANTHER" id="PTHR10088">
    <property type="entry name" value="GLUCOKINASE REGULATORY PROTEIN"/>
    <property type="match status" value="1"/>
</dbReference>
<comment type="caution">
    <text evidence="6">The sequence shown here is derived from an EMBL/GenBank/DDBJ whole genome shotgun (WGS) entry which is preliminary data.</text>
</comment>
<dbReference type="CDD" id="cd05007">
    <property type="entry name" value="SIS_Etherase"/>
    <property type="match status" value="1"/>
</dbReference>
<feature type="active site" evidence="3">
    <location>
        <position position="248"/>
    </location>
</feature>
<dbReference type="Gene3D" id="3.40.50.10490">
    <property type="entry name" value="Glucose-6-phosphate isomerase like protein, domain 1"/>
    <property type="match status" value="1"/>
</dbReference>
<evidence type="ECO:0000256" key="4">
    <source>
        <dbReference type="SAM" id="MobiDB-lite"/>
    </source>
</evidence>